<keyword evidence="6 7" id="KW-0472">Membrane</keyword>
<dbReference type="Pfam" id="PF01790">
    <property type="entry name" value="LGT"/>
    <property type="match status" value="1"/>
</dbReference>
<gene>
    <name evidence="7" type="primary">lgt</name>
    <name evidence="8" type="ORF">DCF19_13415</name>
</gene>
<reference evidence="8 9" key="1">
    <citation type="submission" date="2018-04" db="EMBL/GenBank/DDBJ databases">
        <authorList>
            <person name="Go L.Y."/>
            <person name="Mitchell J.A."/>
        </authorList>
    </citation>
    <scope>NUCLEOTIDE SEQUENCE [LARGE SCALE GENOMIC DNA]</scope>
    <source>
        <strain evidence="8">ULC066bin1</strain>
    </source>
</reference>
<keyword evidence="4 7" id="KW-0812">Transmembrane</keyword>
<comment type="catalytic activity">
    <reaction evidence="7">
        <text>L-cysteinyl-[prolipoprotein] + a 1,2-diacyl-sn-glycero-3-phospho-(1'-sn-glycerol) = an S-1,2-diacyl-sn-glyceryl-L-cysteinyl-[prolipoprotein] + sn-glycerol 1-phosphate + H(+)</text>
        <dbReference type="Rhea" id="RHEA:56712"/>
        <dbReference type="Rhea" id="RHEA-COMP:14679"/>
        <dbReference type="Rhea" id="RHEA-COMP:14680"/>
        <dbReference type="ChEBI" id="CHEBI:15378"/>
        <dbReference type="ChEBI" id="CHEBI:29950"/>
        <dbReference type="ChEBI" id="CHEBI:57685"/>
        <dbReference type="ChEBI" id="CHEBI:64716"/>
        <dbReference type="ChEBI" id="CHEBI:140658"/>
        <dbReference type="EC" id="2.5.1.145"/>
    </reaction>
</comment>
<evidence type="ECO:0000256" key="5">
    <source>
        <dbReference type="ARBA" id="ARBA00022989"/>
    </source>
</evidence>
<evidence type="ECO:0000313" key="9">
    <source>
        <dbReference type="Proteomes" id="UP000249467"/>
    </source>
</evidence>
<dbReference type="Proteomes" id="UP000249467">
    <property type="component" value="Unassembled WGS sequence"/>
</dbReference>
<comment type="caution">
    <text evidence="8">The sequence shown here is derived from an EMBL/GenBank/DDBJ whole genome shotgun (WGS) entry which is preliminary data.</text>
</comment>
<evidence type="ECO:0000256" key="3">
    <source>
        <dbReference type="ARBA" id="ARBA00022679"/>
    </source>
</evidence>
<evidence type="ECO:0000256" key="4">
    <source>
        <dbReference type="ARBA" id="ARBA00022692"/>
    </source>
</evidence>
<dbReference type="UniPathway" id="UPA00664"/>
<comment type="subcellular location">
    <subcellularLocation>
        <location evidence="7">Cell membrane</location>
        <topology evidence="7">Multi-pass membrane protein</topology>
    </subcellularLocation>
</comment>
<evidence type="ECO:0000256" key="1">
    <source>
        <dbReference type="ARBA" id="ARBA00007150"/>
    </source>
</evidence>
<evidence type="ECO:0000313" key="8">
    <source>
        <dbReference type="EMBL" id="PZO39581.1"/>
    </source>
</evidence>
<feature type="transmembrane region" description="Helical" evidence="7">
    <location>
        <begin position="211"/>
        <end position="229"/>
    </location>
</feature>
<dbReference type="GO" id="GO:0008961">
    <property type="term" value="F:phosphatidylglycerol-prolipoprotein diacylglyceryl transferase activity"/>
    <property type="evidence" value="ECO:0007669"/>
    <property type="project" value="UniProtKB-UniRule"/>
</dbReference>
<comment type="function">
    <text evidence="7">Catalyzes the transfer of the diacylglyceryl group from phosphatidylglycerol to the sulfhydryl group of the N-terminal cysteine of a prolipoprotein, the first step in the formation of mature lipoproteins.</text>
</comment>
<reference evidence="8 9" key="2">
    <citation type="submission" date="2018-06" db="EMBL/GenBank/DDBJ databases">
        <title>Metagenomic assembly of (sub)arctic Cyanobacteria and their associated microbiome from non-axenic cultures.</title>
        <authorList>
            <person name="Baurain D."/>
        </authorList>
    </citation>
    <scope>NUCLEOTIDE SEQUENCE [LARGE SCALE GENOMIC DNA]</scope>
    <source>
        <strain evidence="8">ULC066bin1</strain>
    </source>
</reference>
<dbReference type="HAMAP" id="MF_01147">
    <property type="entry name" value="Lgt"/>
    <property type="match status" value="1"/>
</dbReference>
<feature type="transmembrane region" description="Helical" evidence="7">
    <location>
        <begin position="185"/>
        <end position="204"/>
    </location>
</feature>
<accession>A0A2W4XWB7</accession>
<feature type="transmembrane region" description="Helical" evidence="7">
    <location>
        <begin position="57"/>
        <end position="79"/>
    </location>
</feature>
<feature type="transmembrane region" description="Helical" evidence="7">
    <location>
        <begin position="244"/>
        <end position="266"/>
    </location>
</feature>
<dbReference type="InterPro" id="IPR001640">
    <property type="entry name" value="Lgt"/>
</dbReference>
<keyword evidence="2 7" id="KW-1003">Cell membrane</keyword>
<keyword evidence="3 7" id="KW-0808">Transferase</keyword>
<evidence type="ECO:0000256" key="6">
    <source>
        <dbReference type="ARBA" id="ARBA00023136"/>
    </source>
</evidence>
<comment type="similarity">
    <text evidence="1 7">Belongs to the Lgt family.</text>
</comment>
<dbReference type="EC" id="2.5.1.145" evidence="7"/>
<dbReference type="PANTHER" id="PTHR30589">
    <property type="entry name" value="PROLIPOPROTEIN DIACYLGLYCERYL TRANSFERASE"/>
    <property type="match status" value="1"/>
</dbReference>
<dbReference type="AlphaFoldDB" id="A0A2W4XWB7"/>
<dbReference type="GO" id="GO:0042158">
    <property type="term" value="P:lipoprotein biosynthetic process"/>
    <property type="evidence" value="ECO:0007669"/>
    <property type="project" value="UniProtKB-UniRule"/>
</dbReference>
<evidence type="ECO:0000256" key="2">
    <source>
        <dbReference type="ARBA" id="ARBA00022475"/>
    </source>
</evidence>
<dbReference type="EMBL" id="QBML01000017">
    <property type="protein sequence ID" value="PZO39581.1"/>
    <property type="molecule type" value="Genomic_DNA"/>
</dbReference>
<sequence>MFNLLPLAFEFTSPGPIAFEIGPLSIRWYGLLIASAIILGTVLAQTLAKKRNVDPELVGDLAIWLVVGAIPCARFYYVLFEWQRFQMQPWYKVLAIWEGGIAIHGAIIGGAIAATIFCKRQQISTWLMADIIMPSVILGQAIGRWGNFFNSEAFGSPTDLPWKLFIPINRRPPEFVNESYFHPTFLYESLWNISVFAILIFAFFRFPKLRTGTITMIYAIAYSLGRFWIEGLRTDSLMVGQLRTAQMISLAAIAAGLFGLIWLYGLRRRFPDTVSKEMPTENL</sequence>
<name>A0A2W4XWB7_9CYAN</name>
<protein>
    <recommendedName>
        <fullName evidence="7">Phosphatidylglycerol--prolipoprotein diacylglyceryl transferase</fullName>
        <ecNumber evidence="7">2.5.1.145</ecNumber>
    </recommendedName>
</protein>
<dbReference type="NCBIfam" id="TIGR00544">
    <property type="entry name" value="lgt"/>
    <property type="match status" value="1"/>
</dbReference>
<keyword evidence="5 7" id="KW-1133">Transmembrane helix</keyword>
<dbReference type="GO" id="GO:0005886">
    <property type="term" value="C:plasma membrane"/>
    <property type="evidence" value="ECO:0007669"/>
    <property type="project" value="UniProtKB-SubCell"/>
</dbReference>
<proteinExistence type="inferred from homology"/>
<feature type="binding site" evidence="7">
    <location>
        <position position="144"/>
    </location>
    <ligand>
        <name>a 1,2-diacyl-sn-glycero-3-phospho-(1'-sn-glycerol)</name>
        <dbReference type="ChEBI" id="CHEBI:64716"/>
    </ligand>
</feature>
<evidence type="ECO:0000256" key="7">
    <source>
        <dbReference type="HAMAP-Rule" id="MF_01147"/>
    </source>
</evidence>
<keyword evidence="8" id="KW-0449">Lipoprotein</keyword>
<organism evidence="8 9">
    <name type="scientific">Pseudanabaena frigida</name>
    <dbReference type="NCBI Taxonomy" id="945775"/>
    <lineage>
        <taxon>Bacteria</taxon>
        <taxon>Bacillati</taxon>
        <taxon>Cyanobacteriota</taxon>
        <taxon>Cyanophyceae</taxon>
        <taxon>Pseudanabaenales</taxon>
        <taxon>Pseudanabaenaceae</taxon>
        <taxon>Pseudanabaena</taxon>
    </lineage>
</organism>
<feature type="transmembrane region" description="Helical" evidence="7">
    <location>
        <begin position="125"/>
        <end position="143"/>
    </location>
</feature>
<comment type="pathway">
    <text evidence="7">Protein modification; lipoprotein biosynthesis (diacylglyceryl transfer).</text>
</comment>
<feature type="transmembrane region" description="Helical" evidence="7">
    <location>
        <begin position="99"/>
        <end position="118"/>
    </location>
</feature>
<dbReference type="PROSITE" id="PS01311">
    <property type="entry name" value="LGT"/>
    <property type="match status" value="1"/>
</dbReference>
<dbReference type="PANTHER" id="PTHR30589:SF0">
    <property type="entry name" value="PHOSPHATIDYLGLYCEROL--PROLIPOPROTEIN DIACYLGLYCERYL TRANSFERASE"/>
    <property type="match status" value="1"/>
</dbReference>
<feature type="transmembrane region" description="Helical" evidence="7">
    <location>
        <begin position="26"/>
        <end position="45"/>
    </location>
</feature>